<protein>
    <submittedName>
        <fullName evidence="2">Uncharacterized protein</fullName>
    </submittedName>
</protein>
<reference evidence="2" key="1">
    <citation type="journal article" date="2022" name="bioRxiv">
        <title>Sequencing and chromosome-scale assembly of the giantPleurodeles waltlgenome.</title>
        <authorList>
            <person name="Brown T."/>
            <person name="Elewa A."/>
            <person name="Iarovenko S."/>
            <person name="Subramanian E."/>
            <person name="Araus A.J."/>
            <person name="Petzold A."/>
            <person name="Susuki M."/>
            <person name="Suzuki K.-i.T."/>
            <person name="Hayashi T."/>
            <person name="Toyoda A."/>
            <person name="Oliveira C."/>
            <person name="Osipova E."/>
            <person name="Leigh N.D."/>
            <person name="Simon A."/>
            <person name="Yun M.H."/>
        </authorList>
    </citation>
    <scope>NUCLEOTIDE SEQUENCE</scope>
    <source>
        <strain evidence="2">20211129_DDA</strain>
        <tissue evidence="2">Liver</tissue>
    </source>
</reference>
<comment type="caution">
    <text evidence="2">The sequence shown here is derived from an EMBL/GenBank/DDBJ whole genome shotgun (WGS) entry which is preliminary data.</text>
</comment>
<keyword evidence="3" id="KW-1185">Reference proteome</keyword>
<sequence>MTHRALQLQQIEPGTQSSRNALHRSAGLKLSGEVQTPMDAPGLPWPSRSDTEIGEGPRTLLPPPSECSNPGLQPGPIGGVGTSLFGTHG</sequence>
<evidence type="ECO:0000313" key="2">
    <source>
        <dbReference type="EMBL" id="KAJ1216493.1"/>
    </source>
</evidence>
<dbReference type="EMBL" id="JANPWB010000001">
    <property type="protein sequence ID" value="KAJ1216493.1"/>
    <property type="molecule type" value="Genomic_DNA"/>
</dbReference>
<accession>A0AAV7WTK3</accession>
<name>A0AAV7WTK3_PLEWA</name>
<feature type="region of interest" description="Disordered" evidence="1">
    <location>
        <begin position="1"/>
        <end position="89"/>
    </location>
</feature>
<organism evidence="2 3">
    <name type="scientific">Pleurodeles waltl</name>
    <name type="common">Iberian ribbed newt</name>
    <dbReference type="NCBI Taxonomy" id="8319"/>
    <lineage>
        <taxon>Eukaryota</taxon>
        <taxon>Metazoa</taxon>
        <taxon>Chordata</taxon>
        <taxon>Craniata</taxon>
        <taxon>Vertebrata</taxon>
        <taxon>Euteleostomi</taxon>
        <taxon>Amphibia</taxon>
        <taxon>Batrachia</taxon>
        <taxon>Caudata</taxon>
        <taxon>Salamandroidea</taxon>
        <taxon>Salamandridae</taxon>
        <taxon>Pleurodelinae</taxon>
        <taxon>Pleurodeles</taxon>
    </lineage>
</organism>
<proteinExistence type="predicted"/>
<evidence type="ECO:0000256" key="1">
    <source>
        <dbReference type="SAM" id="MobiDB-lite"/>
    </source>
</evidence>
<evidence type="ECO:0000313" key="3">
    <source>
        <dbReference type="Proteomes" id="UP001066276"/>
    </source>
</evidence>
<dbReference type="AlphaFoldDB" id="A0AAV7WTK3"/>
<dbReference type="Proteomes" id="UP001066276">
    <property type="component" value="Chromosome 1_1"/>
</dbReference>
<gene>
    <name evidence="2" type="ORF">NDU88_004094</name>
</gene>
<feature type="compositionally biased region" description="Polar residues" evidence="1">
    <location>
        <begin position="7"/>
        <end position="20"/>
    </location>
</feature>